<keyword evidence="4" id="KW-1185">Reference proteome</keyword>
<dbReference type="Proteomes" id="UP001597469">
    <property type="component" value="Unassembled WGS sequence"/>
</dbReference>
<dbReference type="Pfam" id="PF18990">
    <property type="entry name" value="DUF5723"/>
    <property type="match status" value="1"/>
</dbReference>
<evidence type="ECO:0000259" key="2">
    <source>
        <dbReference type="Pfam" id="PF18990"/>
    </source>
</evidence>
<gene>
    <name evidence="3" type="ORF">ACFSUS_01840</name>
</gene>
<keyword evidence="1" id="KW-0732">Signal</keyword>
<dbReference type="RefSeq" id="WP_381518263.1">
    <property type="nucleotide sequence ID" value="NZ_JBHULN010000001.1"/>
</dbReference>
<dbReference type="InterPro" id="IPR043781">
    <property type="entry name" value="DUF5723"/>
</dbReference>
<evidence type="ECO:0000313" key="3">
    <source>
        <dbReference type="EMBL" id="MFD2569355.1"/>
    </source>
</evidence>
<accession>A0ABW5LX38</accession>
<comment type="caution">
    <text evidence="3">The sequence shown here is derived from an EMBL/GenBank/DDBJ whole genome shotgun (WGS) entry which is preliminary data.</text>
</comment>
<feature type="domain" description="DUF5723" evidence="2">
    <location>
        <begin position="40"/>
        <end position="442"/>
    </location>
</feature>
<protein>
    <submittedName>
        <fullName evidence="3">DUF5723 family protein</fullName>
    </submittedName>
</protein>
<organism evidence="3 4">
    <name type="scientific">Spirosoma soli</name>
    <dbReference type="NCBI Taxonomy" id="1770529"/>
    <lineage>
        <taxon>Bacteria</taxon>
        <taxon>Pseudomonadati</taxon>
        <taxon>Bacteroidota</taxon>
        <taxon>Cytophagia</taxon>
        <taxon>Cytophagales</taxon>
        <taxon>Cytophagaceae</taxon>
        <taxon>Spirosoma</taxon>
    </lineage>
</organism>
<feature type="signal peptide" evidence="1">
    <location>
        <begin position="1"/>
        <end position="19"/>
    </location>
</feature>
<proteinExistence type="predicted"/>
<name>A0ABW5LX38_9BACT</name>
<sequence length="478" mass="51464">MKYLLLLGSLALVTTASFAQNLLGISTSRYGGTNRLYINPSLAADSPSKVYFNIFTANLHANNNYVRYQAPFSLISLISGTVPDRYRSPDGAVNFAVEYTRENLDGKPKNGTISGEVRGPALLMRTGERGAFAITSRLRAVGQVLGASQALLSAVRSGLSDGAIFGLPTTNNQFSANTNTYAELGFTYAGTVWEDDGRKLLLGATVKGLLGYNAQHFINKGLGYRIDVDEDNPNAAYLEVTRLNASLAYTTFLQNRTLTPRTLLSTSIPGLGAGFDFGFTYISQYDADSPALQLGIAMTDIGGLTYKGPEYDFTNIEQNQAPVRFVSSDFNNVGGSVGIARVIQEKLSAGRTPDRNRFQAGLPTSLNLTLDYQLPDGLGLNVTYLQDVRAQEATAVHQPTLFAVTPRYDTRWVSIAVPVAYLNRGLTAGASLRVGPAWLGTDNFLGLIGNTSNGIQPRGLDIYAGFAFGLGRANSYDE</sequence>
<reference evidence="4" key="1">
    <citation type="journal article" date="2019" name="Int. J. Syst. Evol. Microbiol.">
        <title>The Global Catalogue of Microorganisms (GCM) 10K type strain sequencing project: providing services to taxonomists for standard genome sequencing and annotation.</title>
        <authorList>
            <consortium name="The Broad Institute Genomics Platform"/>
            <consortium name="The Broad Institute Genome Sequencing Center for Infectious Disease"/>
            <person name="Wu L."/>
            <person name="Ma J."/>
        </authorList>
    </citation>
    <scope>NUCLEOTIDE SEQUENCE [LARGE SCALE GENOMIC DNA]</scope>
    <source>
        <strain evidence="4">KCTC 42805</strain>
    </source>
</reference>
<feature type="chain" id="PRO_5045694377" evidence="1">
    <location>
        <begin position="20"/>
        <end position="478"/>
    </location>
</feature>
<evidence type="ECO:0000313" key="4">
    <source>
        <dbReference type="Proteomes" id="UP001597469"/>
    </source>
</evidence>
<dbReference type="EMBL" id="JBHULN010000001">
    <property type="protein sequence ID" value="MFD2569355.1"/>
    <property type="molecule type" value="Genomic_DNA"/>
</dbReference>
<evidence type="ECO:0000256" key="1">
    <source>
        <dbReference type="SAM" id="SignalP"/>
    </source>
</evidence>